<evidence type="ECO:0000259" key="11">
    <source>
        <dbReference type="PROSITE" id="PS50195"/>
    </source>
</evidence>
<dbReference type="InterPro" id="IPR001683">
    <property type="entry name" value="PX_dom"/>
</dbReference>
<keyword evidence="4" id="KW-0967">Endosome</keyword>
<feature type="region of interest" description="Disordered" evidence="10">
    <location>
        <begin position="1"/>
        <end position="23"/>
    </location>
</feature>
<name>A0A4P9Z4Y4_9FUNG</name>
<dbReference type="PROSITE" id="PS50195">
    <property type="entry name" value="PX"/>
    <property type="match status" value="1"/>
</dbReference>
<dbReference type="GO" id="GO:0010008">
    <property type="term" value="C:endosome membrane"/>
    <property type="evidence" value="ECO:0007669"/>
    <property type="project" value="UniProtKB-SubCell"/>
</dbReference>
<feature type="coiled-coil region" evidence="9">
    <location>
        <begin position="341"/>
        <end position="399"/>
    </location>
</feature>
<evidence type="ECO:0000313" key="13">
    <source>
        <dbReference type="Proteomes" id="UP000278143"/>
    </source>
</evidence>
<dbReference type="OrthoDB" id="289314at2759"/>
<dbReference type="GO" id="GO:0042147">
    <property type="term" value="P:retrograde transport, endosome to Golgi"/>
    <property type="evidence" value="ECO:0007669"/>
    <property type="project" value="InterPro"/>
</dbReference>
<dbReference type="PANTHER" id="PTHR46979:SF2">
    <property type="entry name" value="SORTING NEXIN-41"/>
    <property type="match status" value="1"/>
</dbReference>
<keyword evidence="5" id="KW-0653">Protein transport</keyword>
<dbReference type="InterPro" id="IPR051079">
    <property type="entry name" value="Sorting_Nexin_Autophagy"/>
</dbReference>
<dbReference type="GO" id="GO:0015031">
    <property type="term" value="P:protein transport"/>
    <property type="evidence" value="ECO:0007669"/>
    <property type="project" value="UniProtKB-KW"/>
</dbReference>
<keyword evidence="13" id="KW-1185">Reference proteome</keyword>
<dbReference type="CDD" id="cd06867">
    <property type="entry name" value="PX_SNX41_42"/>
    <property type="match status" value="1"/>
</dbReference>
<dbReference type="InterPro" id="IPR044106">
    <property type="entry name" value="PX_Snx41/Atg20"/>
</dbReference>
<sequence length="518" mass="58213">MTDTARNRGDAGPLGPLEATDPSAEDLFRTTSTAEASDHIEPYLGSLGSAPSKSVYCCSLDRAIHAPGIILVITAANKTVDANGSTFIAYCIRFGNLEVRRRYSEFASLRKILGRMYPTAVIPPIPEKHSLADYAAKQSRAKEDIRIIERRKRMLTSFLNRLVTHPILSTEHALHQFLNVDEDWSAVLKSEAITSLPKRPIQRPPRPAGSDAHAPDREYTIPVPRGIAKLKHPDPIFDELDAKTDEFAKHLQQHIDPNQRRISRRLYELAADNAELGALYNGFSLTETDDLALAIEKVGQAIDMAYLSDGMLATNMENEVGERLHEYVQFTTPIKAVLKYRHQRHQQLEFLKAQLEKARTQLATLLRADEEARRLSEAIAQQEALAAQQQQQQQQQQRQTALDAAEHATVGGGLFSLISDTFHGLLDVDPEATRRSNIGKTQQLIAMLEDCVEMAGNELVRTSAAVQQELERCQQRKLRDFRDIMISYARMQAKWCRKNLTAWEEARQAIDQIPTPLP</sequence>
<dbReference type="EMBL" id="KZ989172">
    <property type="protein sequence ID" value="RKP27657.1"/>
    <property type="molecule type" value="Genomic_DNA"/>
</dbReference>
<evidence type="ECO:0000256" key="9">
    <source>
        <dbReference type="SAM" id="Coils"/>
    </source>
</evidence>
<evidence type="ECO:0000256" key="8">
    <source>
        <dbReference type="ARBA" id="ARBA00023136"/>
    </source>
</evidence>
<evidence type="ECO:0000256" key="4">
    <source>
        <dbReference type="ARBA" id="ARBA00022753"/>
    </source>
</evidence>
<keyword evidence="3" id="KW-0813">Transport</keyword>
<keyword evidence="9" id="KW-0175">Coiled coil</keyword>
<dbReference type="PANTHER" id="PTHR46979">
    <property type="entry name" value="SORTING NEXIN-41"/>
    <property type="match status" value="1"/>
</dbReference>
<dbReference type="InterPro" id="IPR036871">
    <property type="entry name" value="PX_dom_sf"/>
</dbReference>
<keyword evidence="8" id="KW-0472">Membrane</keyword>
<dbReference type="Pfam" id="PF00787">
    <property type="entry name" value="PX"/>
    <property type="match status" value="1"/>
</dbReference>
<comment type="similarity">
    <text evidence="2">Belongs to the sorting nexin family.</text>
</comment>
<evidence type="ECO:0000256" key="3">
    <source>
        <dbReference type="ARBA" id="ARBA00022448"/>
    </source>
</evidence>
<evidence type="ECO:0000256" key="10">
    <source>
        <dbReference type="SAM" id="MobiDB-lite"/>
    </source>
</evidence>
<proteinExistence type="inferred from homology"/>
<evidence type="ECO:0000256" key="5">
    <source>
        <dbReference type="ARBA" id="ARBA00022927"/>
    </source>
</evidence>
<dbReference type="InterPro" id="IPR027267">
    <property type="entry name" value="AH/BAR_dom_sf"/>
</dbReference>
<dbReference type="GO" id="GO:0005829">
    <property type="term" value="C:cytosol"/>
    <property type="evidence" value="ECO:0007669"/>
    <property type="project" value="GOC"/>
</dbReference>
<organism evidence="12 13">
    <name type="scientific">Syncephalis pseudoplumigaleata</name>
    <dbReference type="NCBI Taxonomy" id="1712513"/>
    <lineage>
        <taxon>Eukaryota</taxon>
        <taxon>Fungi</taxon>
        <taxon>Fungi incertae sedis</taxon>
        <taxon>Zoopagomycota</taxon>
        <taxon>Zoopagomycotina</taxon>
        <taxon>Zoopagomycetes</taxon>
        <taxon>Zoopagales</taxon>
        <taxon>Piptocephalidaceae</taxon>
        <taxon>Syncephalis</taxon>
    </lineage>
</organism>
<feature type="region of interest" description="Disordered" evidence="10">
    <location>
        <begin position="195"/>
        <end position="218"/>
    </location>
</feature>
<evidence type="ECO:0000256" key="2">
    <source>
        <dbReference type="ARBA" id="ARBA00010883"/>
    </source>
</evidence>
<dbReference type="Gene3D" id="1.20.1270.60">
    <property type="entry name" value="Arfaptin homology (AH) domain/BAR domain"/>
    <property type="match status" value="1"/>
</dbReference>
<comment type="subcellular location">
    <subcellularLocation>
        <location evidence="1">Endosome membrane</location>
        <topology evidence="1">Peripheral membrane protein</topology>
    </subcellularLocation>
</comment>
<protein>
    <recommendedName>
        <fullName evidence="11">PX domain-containing protein</fullName>
    </recommendedName>
</protein>
<reference evidence="13" key="1">
    <citation type="journal article" date="2018" name="Nat. Microbiol.">
        <title>Leveraging single-cell genomics to expand the fungal tree of life.</title>
        <authorList>
            <person name="Ahrendt S.R."/>
            <person name="Quandt C.A."/>
            <person name="Ciobanu D."/>
            <person name="Clum A."/>
            <person name="Salamov A."/>
            <person name="Andreopoulos B."/>
            <person name="Cheng J.F."/>
            <person name="Woyke T."/>
            <person name="Pelin A."/>
            <person name="Henrissat B."/>
            <person name="Reynolds N.K."/>
            <person name="Benny G.L."/>
            <person name="Smith M.E."/>
            <person name="James T.Y."/>
            <person name="Grigoriev I.V."/>
        </authorList>
    </citation>
    <scope>NUCLEOTIDE SEQUENCE [LARGE SCALE GENOMIC DNA]</scope>
    <source>
        <strain evidence="13">Benny S71-1</strain>
    </source>
</reference>
<feature type="domain" description="PX" evidence="11">
    <location>
        <begin position="66"/>
        <end position="184"/>
    </location>
</feature>
<evidence type="ECO:0000256" key="6">
    <source>
        <dbReference type="ARBA" id="ARBA00023006"/>
    </source>
</evidence>
<evidence type="ECO:0000256" key="1">
    <source>
        <dbReference type="ARBA" id="ARBA00004481"/>
    </source>
</evidence>
<accession>A0A4P9Z4Y4</accession>
<dbReference type="SUPFAM" id="SSF64268">
    <property type="entry name" value="PX domain"/>
    <property type="match status" value="1"/>
</dbReference>
<evidence type="ECO:0000256" key="7">
    <source>
        <dbReference type="ARBA" id="ARBA00023121"/>
    </source>
</evidence>
<dbReference type="Gene3D" id="3.30.1520.10">
    <property type="entry name" value="Phox-like domain"/>
    <property type="match status" value="1"/>
</dbReference>
<dbReference type="GO" id="GO:0035091">
    <property type="term" value="F:phosphatidylinositol binding"/>
    <property type="evidence" value="ECO:0007669"/>
    <property type="project" value="InterPro"/>
</dbReference>
<dbReference type="Proteomes" id="UP000278143">
    <property type="component" value="Unassembled WGS sequence"/>
</dbReference>
<dbReference type="AlphaFoldDB" id="A0A4P9Z4Y4"/>
<keyword evidence="7" id="KW-0446">Lipid-binding</keyword>
<dbReference type="GO" id="GO:0006914">
    <property type="term" value="P:autophagy"/>
    <property type="evidence" value="ECO:0007669"/>
    <property type="project" value="UniProtKB-KW"/>
</dbReference>
<keyword evidence="6" id="KW-0072">Autophagy</keyword>
<evidence type="ECO:0000313" key="12">
    <source>
        <dbReference type="EMBL" id="RKP27657.1"/>
    </source>
</evidence>
<dbReference type="SMART" id="SM00312">
    <property type="entry name" value="PX"/>
    <property type="match status" value="1"/>
</dbReference>
<gene>
    <name evidence="12" type="ORF">SYNPS1DRAFT_12353</name>
</gene>